<reference evidence="1 2" key="1">
    <citation type="submission" date="2018-06" db="EMBL/GenBank/DDBJ databases">
        <title>Sphaerisporangium craniellae sp. nov., isolated from a marine sponge in the South China Sea.</title>
        <authorList>
            <person name="Li L."/>
        </authorList>
    </citation>
    <scope>NUCLEOTIDE SEQUENCE [LARGE SCALE GENOMIC DNA]</scope>
    <source>
        <strain evidence="1 2">CCTCC AA 208026</strain>
    </source>
</reference>
<protein>
    <submittedName>
        <fullName evidence="1">Transposase</fullName>
    </submittedName>
</protein>
<sequence>MSVWVGSGHFTIDRIVLNGRQVLRIRQYGFLVAYARSVADVARHVDLADLVEVVSLPARKM</sequence>
<gene>
    <name evidence="1" type="ORF">DQ384_05550</name>
</gene>
<dbReference type="OrthoDB" id="3541815at2"/>
<accession>A0A367FNM6</accession>
<name>A0A367FNM6_9ACTN</name>
<organism evidence="1 2">
    <name type="scientific">Sphaerisporangium album</name>
    <dbReference type="NCBI Taxonomy" id="509200"/>
    <lineage>
        <taxon>Bacteria</taxon>
        <taxon>Bacillati</taxon>
        <taxon>Actinomycetota</taxon>
        <taxon>Actinomycetes</taxon>
        <taxon>Streptosporangiales</taxon>
        <taxon>Streptosporangiaceae</taxon>
        <taxon>Sphaerisporangium</taxon>
    </lineage>
</organism>
<evidence type="ECO:0000313" key="1">
    <source>
        <dbReference type="EMBL" id="RCG32006.1"/>
    </source>
</evidence>
<dbReference type="Proteomes" id="UP000253094">
    <property type="component" value="Unassembled WGS sequence"/>
</dbReference>
<comment type="caution">
    <text evidence="1">The sequence shown here is derived from an EMBL/GenBank/DDBJ whole genome shotgun (WGS) entry which is preliminary data.</text>
</comment>
<proteinExistence type="predicted"/>
<dbReference type="AlphaFoldDB" id="A0A367FNM6"/>
<dbReference type="EMBL" id="QOIL01000003">
    <property type="protein sequence ID" value="RCG32006.1"/>
    <property type="molecule type" value="Genomic_DNA"/>
</dbReference>
<keyword evidence="2" id="KW-1185">Reference proteome</keyword>
<dbReference type="RefSeq" id="WP_114027621.1">
    <property type="nucleotide sequence ID" value="NZ_QOIL01000003.1"/>
</dbReference>
<evidence type="ECO:0000313" key="2">
    <source>
        <dbReference type="Proteomes" id="UP000253094"/>
    </source>
</evidence>